<reference evidence="1 2" key="1">
    <citation type="submission" date="2020-08" db="EMBL/GenBank/DDBJ databases">
        <title>Genomic Encyclopedia of Type Strains, Phase III (KMG-III): the genomes of soil and plant-associated and newly described type strains.</title>
        <authorList>
            <person name="Whitman W."/>
        </authorList>
    </citation>
    <scope>NUCLEOTIDE SEQUENCE [LARGE SCALE GENOMIC DNA]</scope>
    <source>
        <strain evidence="1 2">CECT 3226</strain>
    </source>
</reference>
<accession>A0A7W8FAJ7</accession>
<keyword evidence="2" id="KW-1185">Reference proteome</keyword>
<sequence length="40" mass="4046">MLHTESGESAVGVAALPYGDCVEIEALARLRTVSGDADAA</sequence>
<name>A0A7W8FAJ7_9ACTN</name>
<comment type="caution">
    <text evidence="1">The sequence shown here is derived from an EMBL/GenBank/DDBJ whole genome shotgun (WGS) entry which is preliminary data.</text>
</comment>
<protein>
    <submittedName>
        <fullName evidence="1">Uncharacterized protein</fullName>
    </submittedName>
</protein>
<dbReference type="Proteomes" id="UP000568022">
    <property type="component" value="Unassembled WGS sequence"/>
</dbReference>
<proteinExistence type="predicted"/>
<gene>
    <name evidence="1" type="ORF">FHS32_005027</name>
</gene>
<organism evidence="1 2">
    <name type="scientific">Streptomyces griseoloalbus</name>
    <dbReference type="NCBI Taxonomy" id="67303"/>
    <lineage>
        <taxon>Bacteria</taxon>
        <taxon>Bacillati</taxon>
        <taxon>Actinomycetota</taxon>
        <taxon>Actinomycetes</taxon>
        <taxon>Kitasatosporales</taxon>
        <taxon>Streptomycetaceae</taxon>
        <taxon>Streptomyces</taxon>
    </lineage>
</organism>
<evidence type="ECO:0000313" key="2">
    <source>
        <dbReference type="Proteomes" id="UP000568022"/>
    </source>
</evidence>
<dbReference type="EMBL" id="JACHJE010000012">
    <property type="protein sequence ID" value="MBB5128252.1"/>
    <property type="molecule type" value="Genomic_DNA"/>
</dbReference>
<dbReference type="AlphaFoldDB" id="A0A7W8FAJ7"/>
<evidence type="ECO:0000313" key="1">
    <source>
        <dbReference type="EMBL" id="MBB5128252.1"/>
    </source>
</evidence>